<organism evidence="2">
    <name type="scientific">bioreactor metagenome</name>
    <dbReference type="NCBI Taxonomy" id="1076179"/>
    <lineage>
        <taxon>unclassified sequences</taxon>
        <taxon>metagenomes</taxon>
        <taxon>ecological metagenomes</taxon>
    </lineage>
</organism>
<dbReference type="AlphaFoldDB" id="A0A644Y4N5"/>
<name>A0A644Y4N5_9ZZZZ</name>
<feature type="transmembrane region" description="Helical" evidence="1">
    <location>
        <begin position="12"/>
        <end position="31"/>
    </location>
</feature>
<sequence>MLSFISNKLLRIIIIVLLSALIVISLCFIFYKPLHVVSPKIYGLRKIGPKLYIDNIDKRNDALIQYNNSIQELSTIGFKYEKYPTIIFCYDNKSYERFGFKESAARSIEGIAIILGPRGITETYFLKHELIHYWQEKNLGIFYNLNYPKRIIEGMAYSISNDLRHPLEEPWEDYRNKFEDWYNSGTIQ</sequence>
<gene>
    <name evidence="2" type="ORF">SDC9_67567</name>
</gene>
<proteinExistence type="predicted"/>
<evidence type="ECO:0000313" key="2">
    <source>
        <dbReference type="EMBL" id="MPM21124.1"/>
    </source>
</evidence>
<comment type="caution">
    <text evidence="2">The sequence shown here is derived from an EMBL/GenBank/DDBJ whole genome shotgun (WGS) entry which is preliminary data.</text>
</comment>
<evidence type="ECO:0000256" key="1">
    <source>
        <dbReference type="SAM" id="Phobius"/>
    </source>
</evidence>
<reference evidence="2" key="1">
    <citation type="submission" date="2019-08" db="EMBL/GenBank/DDBJ databases">
        <authorList>
            <person name="Kucharzyk K."/>
            <person name="Murdoch R.W."/>
            <person name="Higgins S."/>
            <person name="Loffler F."/>
        </authorList>
    </citation>
    <scope>NUCLEOTIDE SEQUENCE</scope>
</reference>
<protein>
    <submittedName>
        <fullName evidence="2">Uncharacterized protein</fullName>
    </submittedName>
</protein>
<keyword evidence="1" id="KW-0812">Transmembrane</keyword>
<keyword evidence="1" id="KW-1133">Transmembrane helix</keyword>
<keyword evidence="1" id="KW-0472">Membrane</keyword>
<dbReference type="EMBL" id="VSSQ01003525">
    <property type="protein sequence ID" value="MPM21124.1"/>
    <property type="molecule type" value="Genomic_DNA"/>
</dbReference>
<accession>A0A644Y4N5</accession>